<evidence type="ECO:0000256" key="1">
    <source>
        <dbReference type="SAM" id="MobiDB-lite"/>
    </source>
</evidence>
<sequence>MAFVNAKTKGYNINMSYINSMLEGYPAIQPDSFNGNGGDDDGGQDVDSGPGQVGN</sequence>
<proteinExistence type="predicted"/>
<dbReference type="EMBL" id="JAGQLK010000001">
    <property type="protein sequence ID" value="MCA9382734.1"/>
    <property type="molecule type" value="Genomic_DNA"/>
</dbReference>
<evidence type="ECO:0000313" key="3">
    <source>
        <dbReference type="Proteomes" id="UP000783287"/>
    </source>
</evidence>
<name>A0A955L4H6_9BACT</name>
<reference evidence="2" key="1">
    <citation type="submission" date="2020-04" db="EMBL/GenBank/DDBJ databases">
        <authorList>
            <person name="Zhang T."/>
        </authorList>
    </citation>
    <scope>NUCLEOTIDE SEQUENCE</scope>
    <source>
        <strain evidence="2">HKST-UBA14</strain>
    </source>
</reference>
<feature type="region of interest" description="Disordered" evidence="1">
    <location>
        <begin position="28"/>
        <end position="55"/>
    </location>
</feature>
<feature type="compositionally biased region" description="Low complexity" evidence="1">
    <location>
        <begin position="45"/>
        <end position="55"/>
    </location>
</feature>
<protein>
    <submittedName>
        <fullName evidence="2">Uncharacterized protein</fullName>
    </submittedName>
</protein>
<dbReference type="AlphaFoldDB" id="A0A955L4H6"/>
<gene>
    <name evidence="2" type="ORF">KC909_00045</name>
</gene>
<organism evidence="2 3">
    <name type="scientific">Candidatus Dojkabacteria bacterium</name>
    <dbReference type="NCBI Taxonomy" id="2099670"/>
    <lineage>
        <taxon>Bacteria</taxon>
        <taxon>Candidatus Dojkabacteria</taxon>
    </lineage>
</organism>
<reference evidence="2" key="2">
    <citation type="journal article" date="2021" name="Microbiome">
        <title>Successional dynamics and alternative stable states in a saline activated sludge microbial community over 9 years.</title>
        <authorList>
            <person name="Wang Y."/>
            <person name="Ye J."/>
            <person name="Ju F."/>
            <person name="Liu L."/>
            <person name="Boyd J.A."/>
            <person name="Deng Y."/>
            <person name="Parks D.H."/>
            <person name="Jiang X."/>
            <person name="Yin X."/>
            <person name="Woodcroft B.J."/>
            <person name="Tyson G.W."/>
            <person name="Hugenholtz P."/>
            <person name="Polz M.F."/>
            <person name="Zhang T."/>
        </authorList>
    </citation>
    <scope>NUCLEOTIDE SEQUENCE</scope>
    <source>
        <strain evidence="2">HKST-UBA14</strain>
    </source>
</reference>
<accession>A0A955L4H6</accession>
<evidence type="ECO:0000313" key="2">
    <source>
        <dbReference type="EMBL" id="MCA9382734.1"/>
    </source>
</evidence>
<dbReference type="Proteomes" id="UP000783287">
    <property type="component" value="Unassembled WGS sequence"/>
</dbReference>
<comment type="caution">
    <text evidence="2">The sequence shown here is derived from an EMBL/GenBank/DDBJ whole genome shotgun (WGS) entry which is preliminary data.</text>
</comment>